<evidence type="ECO:0000313" key="1">
    <source>
        <dbReference type="EMBL" id="AHB80455.1"/>
    </source>
</evidence>
<dbReference type="KEGG" id="vg:18504617"/>
<proteinExistence type="predicted"/>
<gene>
    <name evidence="1" type="ORF">S-MbCM7_041</name>
</gene>
<dbReference type="EMBL" id="KF156338">
    <property type="protein sequence ID" value="AHB80455.1"/>
    <property type="molecule type" value="Genomic_DNA"/>
</dbReference>
<dbReference type="Proteomes" id="UP000018808">
    <property type="component" value="Segment"/>
</dbReference>
<accession>V5USZ5</accession>
<evidence type="ECO:0000313" key="2">
    <source>
        <dbReference type="Proteomes" id="UP000018808"/>
    </source>
</evidence>
<dbReference type="GeneID" id="18504617"/>
<organism evidence="1 2">
    <name type="scientific">Synechococcus phage ACG-2014h</name>
    <dbReference type="NCBI Taxonomy" id="1340810"/>
    <lineage>
        <taxon>Viruses</taxon>
        <taxon>Duplodnaviria</taxon>
        <taxon>Heunggongvirae</taxon>
        <taxon>Uroviricota</taxon>
        <taxon>Caudoviricetes</taxon>
        <taxon>Pantevenvirales</taxon>
        <taxon>Kyanoviridae</taxon>
        <taxon>Sedonavirus</taxon>
        <taxon>Sedonavirus tusconh</taxon>
    </lineage>
</organism>
<name>V5USZ5_9CAUD</name>
<dbReference type="RefSeq" id="YP_009008175.1">
    <property type="nucleotide sequence ID" value="NC_023587.1"/>
</dbReference>
<sequence length="98" mass="11485">MLELPSDFIHQPPNGFTYEVLQFRRNLLSIWCCNHTEFVYNGGDPAKTIWGFYNIKQRTYFAPINHTKCGNQVDIQNTSPYTAMPKLKPMRKSILQFI</sequence>
<keyword evidence="2" id="KW-1185">Reference proteome</keyword>
<protein>
    <submittedName>
        <fullName evidence="1">Uncharacterized protein</fullName>
    </submittedName>
</protein>
<reference evidence="1 2" key="1">
    <citation type="journal article" date="2014" name="Nature">
        <title>Viral tagging reveals discrete populations in Synechococcus viral genome sequence space.</title>
        <authorList>
            <person name="Deng L."/>
            <person name="Ignacio Espinoza J.C."/>
            <person name="Gregory A.C."/>
            <person name="Poulos B.T."/>
            <person name="Weitz J.S."/>
            <person name="Hugenholtz P."/>
            <person name="Sullivan M.B."/>
        </authorList>
    </citation>
    <scope>NUCLEOTIDE SEQUENCE [LARGE SCALE GENOMIC DNA]</scope>
</reference>
<dbReference type="OrthoDB" id="21979at10239"/>